<protein>
    <submittedName>
        <fullName evidence="2">Lipase family protein</fullName>
    </submittedName>
</protein>
<feature type="signal peptide" evidence="1">
    <location>
        <begin position="1"/>
        <end position="27"/>
    </location>
</feature>
<dbReference type="Proteomes" id="UP001356428">
    <property type="component" value="Chromosome"/>
</dbReference>
<sequence>MAKLRTFLTVLLLSVLASTTLTTTASAEPASAGTAPSSGWNDWSCRPSTAHPEPVVLVHGMGANHWDNFLTLAPTLRANGYCVYSQTYGKTLLGGLAGGLAPMADSAAELSTFVDRVRAATGASKVDIVGHSEGTTVPAYYMKYLGGAAKVDDFVGFGSNFKGTTLNGLATLAEALKLQGLLTGVGCGACTDYLPGSAFLAKLNDGPVAVPGPTYTTIVTRYDTVVTPYTSGLLAPAPNVTNIVLQDKCGLDFAGHLGLAIDPNVAQLVLNRLDPEGSKPFRCRLFTTLGI</sequence>
<accession>A0ABZ1EZQ7</accession>
<organism evidence="2 3">
    <name type="scientific">Streptomyces cyaneofuscatus</name>
    <dbReference type="NCBI Taxonomy" id="66883"/>
    <lineage>
        <taxon>Bacteria</taxon>
        <taxon>Bacillati</taxon>
        <taxon>Actinomycetota</taxon>
        <taxon>Actinomycetes</taxon>
        <taxon>Kitasatosporales</taxon>
        <taxon>Streptomycetaceae</taxon>
        <taxon>Streptomyces</taxon>
    </lineage>
</organism>
<dbReference type="SUPFAM" id="SSF53474">
    <property type="entry name" value="alpha/beta-Hydrolases"/>
    <property type="match status" value="1"/>
</dbReference>
<name>A0ABZ1EZQ7_9ACTN</name>
<dbReference type="RefSeq" id="WP_326704122.1">
    <property type="nucleotide sequence ID" value="NZ_CP109083.1"/>
</dbReference>
<dbReference type="PANTHER" id="PTHR32015:SF1">
    <property type="entry name" value="LIPASE"/>
    <property type="match status" value="1"/>
</dbReference>
<dbReference type="Gene3D" id="3.40.50.1820">
    <property type="entry name" value="alpha/beta hydrolase"/>
    <property type="match status" value="1"/>
</dbReference>
<feature type="chain" id="PRO_5046134810" evidence="1">
    <location>
        <begin position="28"/>
        <end position="291"/>
    </location>
</feature>
<dbReference type="Pfam" id="PF01674">
    <property type="entry name" value="Lipase_2"/>
    <property type="match status" value="1"/>
</dbReference>
<evidence type="ECO:0000313" key="2">
    <source>
        <dbReference type="EMBL" id="WSB09640.1"/>
    </source>
</evidence>
<keyword evidence="3" id="KW-1185">Reference proteome</keyword>
<evidence type="ECO:0000313" key="3">
    <source>
        <dbReference type="Proteomes" id="UP001356428"/>
    </source>
</evidence>
<dbReference type="EMBL" id="CP109083">
    <property type="protein sequence ID" value="WSB09640.1"/>
    <property type="molecule type" value="Genomic_DNA"/>
</dbReference>
<evidence type="ECO:0000256" key="1">
    <source>
        <dbReference type="SAM" id="SignalP"/>
    </source>
</evidence>
<proteinExistence type="predicted"/>
<keyword evidence="1" id="KW-0732">Signal</keyword>
<dbReference type="PANTHER" id="PTHR32015">
    <property type="entry name" value="FASTING INDUCED LIPASE"/>
    <property type="match status" value="1"/>
</dbReference>
<gene>
    <name evidence="2" type="ORF">OG849_21595</name>
</gene>
<reference evidence="2 3" key="1">
    <citation type="submission" date="2022-10" db="EMBL/GenBank/DDBJ databases">
        <title>The complete genomes of actinobacterial strains from the NBC collection.</title>
        <authorList>
            <person name="Joergensen T.S."/>
            <person name="Alvarez Arevalo M."/>
            <person name="Sterndorff E.B."/>
            <person name="Faurdal D."/>
            <person name="Vuksanovic O."/>
            <person name="Mourched A.-S."/>
            <person name="Charusanti P."/>
            <person name="Shaw S."/>
            <person name="Blin K."/>
            <person name="Weber T."/>
        </authorList>
    </citation>
    <scope>NUCLEOTIDE SEQUENCE [LARGE SCALE GENOMIC DNA]</scope>
    <source>
        <strain evidence="2 3">NBC 01792</strain>
    </source>
</reference>
<dbReference type="InterPro" id="IPR029058">
    <property type="entry name" value="AB_hydrolase_fold"/>
</dbReference>
<dbReference type="InterPro" id="IPR002918">
    <property type="entry name" value="Lipase_EstA/Esterase_EstB"/>
</dbReference>